<dbReference type="Gene3D" id="3.40.50.300">
    <property type="entry name" value="P-loop containing nucleotide triphosphate hydrolases"/>
    <property type="match status" value="1"/>
</dbReference>
<dbReference type="AlphaFoldDB" id="Q3ZUV2"/>
<gene>
    <name evidence="2" type="primary">brp17</name>
</gene>
<dbReference type="InterPro" id="IPR002182">
    <property type="entry name" value="NB-ARC"/>
</dbReference>
<dbReference type="EMBL" id="AM075225">
    <property type="protein sequence ID" value="CAJ27129.1"/>
    <property type="molecule type" value="Genomic_DNA"/>
</dbReference>
<feature type="domain" description="NB-ARC" evidence="1">
    <location>
        <begin position="8"/>
        <end position="137"/>
    </location>
</feature>
<sequence>IAWAVYNSLAKKFDGSCFLNVGEEPMQDEDLVRLQIILLSKILPGKQLEVFTHVREGMTMIQNRLRTKRVLIILDNVNQPDQLKKLVGNKSWFGDGSRILITTRDKRLLSDHGVKLRYDLKELNPREAKELFSAHAFIGECPNEYVNLAEELVEYT</sequence>
<reference evidence="2" key="2">
    <citation type="journal article" date="2007" name="Physiol. Plantarum">
        <title>Molecular characterization of NBS-LRR-RGAs in the rose genome.</title>
        <authorList>
            <person name="Hattendorf A."/>
            <person name="Debener T."/>
        </authorList>
    </citation>
    <scope>NUCLEOTIDE SEQUENCE</scope>
</reference>
<feature type="non-terminal residue" evidence="2">
    <location>
        <position position="156"/>
    </location>
</feature>
<dbReference type="GO" id="GO:0043531">
    <property type="term" value="F:ADP binding"/>
    <property type="evidence" value="ECO:0007669"/>
    <property type="project" value="InterPro"/>
</dbReference>
<reference evidence="2" key="1">
    <citation type="thesis" date="2005" institute="Department of Horticulture" country="University of Hannover, Hannover, Germany">
        <title>Molekulargenetische Charakterisierung von Resistenzgenanaloga im Rosengenom als Basis fur die Resistenzzuechtung.</title>
        <authorList>
            <person name="Hattendorf A."/>
        </authorList>
    </citation>
    <scope>NUCLEOTIDE SEQUENCE</scope>
</reference>
<protein>
    <submittedName>
        <fullName evidence="2">Putative TIR-NBS-LRR resistance protein</fullName>
    </submittedName>
</protein>
<dbReference type="InterPro" id="IPR044974">
    <property type="entry name" value="Disease_R_plants"/>
</dbReference>
<feature type="non-terminal residue" evidence="2">
    <location>
        <position position="1"/>
    </location>
</feature>
<dbReference type="PANTHER" id="PTHR11017:SF570">
    <property type="entry name" value="DISEASE RESISTANCE PROTEIN (TIR-NBS CLASS)-RELATED"/>
    <property type="match status" value="1"/>
</dbReference>
<organism evidence="2">
    <name type="scientific">Rosa hybrid cultivar</name>
    <dbReference type="NCBI Taxonomy" id="128735"/>
    <lineage>
        <taxon>Eukaryota</taxon>
        <taxon>Viridiplantae</taxon>
        <taxon>Streptophyta</taxon>
        <taxon>Embryophyta</taxon>
        <taxon>Tracheophyta</taxon>
        <taxon>Spermatophyta</taxon>
        <taxon>Magnoliopsida</taxon>
        <taxon>eudicotyledons</taxon>
        <taxon>Gunneridae</taxon>
        <taxon>Pentapetalae</taxon>
        <taxon>rosids</taxon>
        <taxon>fabids</taxon>
        <taxon>Rosales</taxon>
        <taxon>Rosaceae</taxon>
        <taxon>Rosoideae</taxon>
        <taxon>Rosoideae incertae sedis</taxon>
        <taxon>Rosa</taxon>
    </lineage>
</organism>
<dbReference type="InterPro" id="IPR027417">
    <property type="entry name" value="P-loop_NTPase"/>
</dbReference>
<dbReference type="Pfam" id="PF00931">
    <property type="entry name" value="NB-ARC"/>
    <property type="match status" value="1"/>
</dbReference>
<accession>Q3ZUV2</accession>
<dbReference type="PANTHER" id="PTHR11017">
    <property type="entry name" value="LEUCINE-RICH REPEAT-CONTAINING PROTEIN"/>
    <property type="match status" value="1"/>
</dbReference>
<name>Q3ZUV2_ROSHC</name>
<evidence type="ECO:0000313" key="2">
    <source>
        <dbReference type="EMBL" id="CAJ27129.1"/>
    </source>
</evidence>
<evidence type="ECO:0000259" key="1">
    <source>
        <dbReference type="Pfam" id="PF00931"/>
    </source>
</evidence>
<dbReference type="SUPFAM" id="SSF52540">
    <property type="entry name" value="P-loop containing nucleoside triphosphate hydrolases"/>
    <property type="match status" value="1"/>
</dbReference>
<dbReference type="GO" id="GO:0006952">
    <property type="term" value="P:defense response"/>
    <property type="evidence" value="ECO:0007669"/>
    <property type="project" value="InterPro"/>
</dbReference>
<proteinExistence type="predicted"/>